<comment type="caution">
    <text evidence="2">The sequence shown here is derived from an EMBL/GenBank/DDBJ whole genome shotgun (WGS) entry which is preliminary data.</text>
</comment>
<organism evidence="2 3">
    <name type="scientific">Chaetoceros tenuissimus</name>
    <dbReference type="NCBI Taxonomy" id="426638"/>
    <lineage>
        <taxon>Eukaryota</taxon>
        <taxon>Sar</taxon>
        <taxon>Stramenopiles</taxon>
        <taxon>Ochrophyta</taxon>
        <taxon>Bacillariophyta</taxon>
        <taxon>Coscinodiscophyceae</taxon>
        <taxon>Chaetocerotophycidae</taxon>
        <taxon>Chaetocerotales</taxon>
        <taxon>Chaetocerotaceae</taxon>
        <taxon>Chaetoceros</taxon>
    </lineage>
</organism>
<dbReference type="EMBL" id="BLLK01000058">
    <property type="protein sequence ID" value="GFH57574.1"/>
    <property type="molecule type" value="Genomic_DNA"/>
</dbReference>
<feature type="region of interest" description="Disordered" evidence="1">
    <location>
        <begin position="37"/>
        <end position="80"/>
    </location>
</feature>
<accession>A0AAD3HBZ2</accession>
<dbReference type="Proteomes" id="UP001054902">
    <property type="component" value="Unassembled WGS sequence"/>
</dbReference>
<keyword evidence="3" id="KW-1185">Reference proteome</keyword>
<proteinExistence type="predicted"/>
<evidence type="ECO:0000313" key="2">
    <source>
        <dbReference type="EMBL" id="GFH57574.1"/>
    </source>
</evidence>
<dbReference type="AlphaFoldDB" id="A0AAD3HBZ2"/>
<sequence length="601" mass="68822">MSFFVGIFLSTDLDMNSNEDAFHSDLLDITSSTPIIDSKNEQQHIRASGKYKHSKSVEEKEHQQSQEKKDDMKTGKAIPRPSCFDNDKGCRFDAVGKYLESSAIQTMIHPPSDALPPIRKIPKEMATNDTYITNKRLLGPSDGSETALFEYNPSIIPLKSDWDETLLSYITGRYHPEISDEEADKVKYIYVARASNLHSCGGEVRKFDNPTKEQSYLSLALLDEDLQAIPGASAMFLPYYELFPKCYHVNTLSVFQDYQIIVMRSSKDNPKKDQLFLYGSDRGSHIFPIDIRRVPKATNDVSNWKTKIKSKTFAKMIHEEKELSHLYYGQGLQVRFMDDLYPIEEQGNCDAYLRYHVADIKKNYHFFEIPDENGINGVSTYMELRPHWTRETRKVNFYAEKFEKHTDWELVINGTYINRVKGKRSEIDVVKNLSRKGEAKEQFSAVQTNWEEEKGRGTACCVDIDFADKKSFKIGISHATIKGKGYVSRFYAFCPKAPHFHIVAMSGPLCFSGMNKQDKNSESQIFNVDSNSLNDNSTWYECPKVTFASGIAEYQKDRNYVIISYGVGDCYSRSIIVSKSIIAELLDVKGNHSWMDNKCYD</sequence>
<name>A0AAD3HBZ2_9STRA</name>
<feature type="compositionally biased region" description="Basic and acidic residues" evidence="1">
    <location>
        <begin position="55"/>
        <end position="74"/>
    </location>
</feature>
<evidence type="ECO:0000256" key="1">
    <source>
        <dbReference type="SAM" id="MobiDB-lite"/>
    </source>
</evidence>
<evidence type="ECO:0000313" key="3">
    <source>
        <dbReference type="Proteomes" id="UP001054902"/>
    </source>
</evidence>
<protein>
    <submittedName>
        <fullName evidence="2">Uncharacterized protein</fullName>
    </submittedName>
</protein>
<gene>
    <name evidence="2" type="ORF">CTEN210_14050</name>
</gene>
<reference evidence="2 3" key="1">
    <citation type="journal article" date="2021" name="Sci. Rep.">
        <title>The genome of the diatom Chaetoceros tenuissimus carries an ancient integrated fragment of an extant virus.</title>
        <authorList>
            <person name="Hongo Y."/>
            <person name="Kimura K."/>
            <person name="Takaki Y."/>
            <person name="Yoshida Y."/>
            <person name="Baba S."/>
            <person name="Kobayashi G."/>
            <person name="Nagasaki K."/>
            <person name="Hano T."/>
            <person name="Tomaru Y."/>
        </authorList>
    </citation>
    <scope>NUCLEOTIDE SEQUENCE [LARGE SCALE GENOMIC DNA]</scope>
    <source>
        <strain evidence="2 3">NIES-3715</strain>
    </source>
</reference>